<dbReference type="Gene3D" id="3.40.50.300">
    <property type="entry name" value="P-loop containing nucleotide triphosphate hydrolases"/>
    <property type="match status" value="1"/>
</dbReference>
<proteinExistence type="predicted"/>
<keyword evidence="3" id="KW-1185">Reference proteome</keyword>
<evidence type="ECO:0000313" key="3">
    <source>
        <dbReference type="Proteomes" id="UP000198582"/>
    </source>
</evidence>
<feature type="domain" description="Endonuclease GajA/Old nuclease/RecF-like AAA" evidence="1">
    <location>
        <begin position="4"/>
        <end position="61"/>
    </location>
</feature>
<dbReference type="AlphaFoldDB" id="A0A1H8R899"/>
<dbReference type="Proteomes" id="UP000198582">
    <property type="component" value="Unassembled WGS sequence"/>
</dbReference>
<dbReference type="RefSeq" id="WP_177231149.1">
    <property type="nucleotide sequence ID" value="NZ_FOEF01000001.1"/>
</dbReference>
<dbReference type="SUPFAM" id="SSF52540">
    <property type="entry name" value="P-loop containing nucleoside triphosphate hydrolases"/>
    <property type="match status" value="1"/>
</dbReference>
<dbReference type="InterPro" id="IPR041685">
    <property type="entry name" value="AAA_GajA/Old/RecF-like"/>
</dbReference>
<dbReference type="Pfam" id="PF13175">
    <property type="entry name" value="AAA_15"/>
    <property type="match status" value="1"/>
</dbReference>
<evidence type="ECO:0000259" key="1">
    <source>
        <dbReference type="Pfam" id="PF13175"/>
    </source>
</evidence>
<gene>
    <name evidence="2" type="ORF">SAMN04489732_101655</name>
</gene>
<evidence type="ECO:0000313" key="2">
    <source>
        <dbReference type="EMBL" id="SEO62153.1"/>
    </source>
</evidence>
<name>A0A1H8R899_9PSEU</name>
<accession>A0A1H8R899</accession>
<dbReference type="InterPro" id="IPR027417">
    <property type="entry name" value="P-loop_NTPase"/>
</dbReference>
<protein>
    <submittedName>
        <fullName evidence="2">AAA ATPase domain-containing protein</fullName>
    </submittedName>
</protein>
<sequence>MQLVKSIRVENFRSIRLIEIDSPGDYNPIVGLNSSGKSNVLRALNLFFNNIVDEDSRELNLIRDFSDYAPTGKKKYITSHPLSRFESRMTSSIRIT</sequence>
<organism evidence="2 3">
    <name type="scientific">Amycolatopsis saalfeldensis</name>
    <dbReference type="NCBI Taxonomy" id="394193"/>
    <lineage>
        <taxon>Bacteria</taxon>
        <taxon>Bacillati</taxon>
        <taxon>Actinomycetota</taxon>
        <taxon>Actinomycetes</taxon>
        <taxon>Pseudonocardiales</taxon>
        <taxon>Pseudonocardiaceae</taxon>
        <taxon>Amycolatopsis</taxon>
    </lineage>
</organism>
<reference evidence="2 3" key="1">
    <citation type="submission" date="2016-10" db="EMBL/GenBank/DDBJ databases">
        <authorList>
            <person name="de Groot N.N."/>
        </authorList>
    </citation>
    <scope>NUCLEOTIDE SEQUENCE [LARGE SCALE GENOMIC DNA]</scope>
    <source>
        <strain evidence="2 3">DSM 44993</strain>
    </source>
</reference>
<dbReference type="EMBL" id="FOEF01000001">
    <property type="protein sequence ID" value="SEO62153.1"/>
    <property type="molecule type" value="Genomic_DNA"/>
</dbReference>